<evidence type="ECO:0000256" key="1">
    <source>
        <dbReference type="SAM" id="Phobius"/>
    </source>
</evidence>
<comment type="caution">
    <text evidence="2">The sequence shown here is derived from an EMBL/GenBank/DDBJ whole genome shotgun (WGS) entry which is preliminary data.</text>
</comment>
<evidence type="ECO:0000313" key="3">
    <source>
        <dbReference type="Proteomes" id="UP001556367"/>
    </source>
</evidence>
<keyword evidence="1" id="KW-1133">Transmembrane helix</keyword>
<keyword evidence="1" id="KW-0812">Transmembrane</keyword>
<keyword evidence="1" id="KW-0472">Membrane</keyword>
<sequence>MAIVHRTRGEEIALGMTLLGLVASSIFYGITLTQVYKYFKRFPKDHNFVKFLVIAVCVLDTISTGFVTHACWYYLVTTGSIRRSIWSLNAELVVSMVISGIAESEWRSICCSISTSEAVRKLLKREGAKYHTIR</sequence>
<dbReference type="PANTHER" id="PTHR40465">
    <property type="entry name" value="CHROMOSOME 1, WHOLE GENOME SHOTGUN SEQUENCE"/>
    <property type="match status" value="1"/>
</dbReference>
<proteinExistence type="predicted"/>
<dbReference type="EMBL" id="JASNQZ010000004">
    <property type="protein sequence ID" value="KAL0958165.1"/>
    <property type="molecule type" value="Genomic_DNA"/>
</dbReference>
<reference evidence="3" key="1">
    <citation type="submission" date="2024-06" db="EMBL/GenBank/DDBJ databases">
        <title>Multi-omics analyses provide insights into the biosynthesis of the anticancer antibiotic pleurotin in Hohenbuehelia grisea.</title>
        <authorList>
            <person name="Weaver J.A."/>
            <person name="Alberti F."/>
        </authorList>
    </citation>
    <scope>NUCLEOTIDE SEQUENCE [LARGE SCALE GENOMIC DNA]</scope>
    <source>
        <strain evidence="3">T-177</strain>
    </source>
</reference>
<feature type="transmembrane region" description="Helical" evidence="1">
    <location>
        <begin position="51"/>
        <end position="75"/>
    </location>
</feature>
<evidence type="ECO:0000313" key="2">
    <source>
        <dbReference type="EMBL" id="KAL0958165.1"/>
    </source>
</evidence>
<name>A0ABR3JSL2_9AGAR</name>
<protein>
    <submittedName>
        <fullName evidence="2">Uncharacterized protein</fullName>
    </submittedName>
</protein>
<keyword evidence="3" id="KW-1185">Reference proteome</keyword>
<dbReference type="Proteomes" id="UP001556367">
    <property type="component" value="Unassembled WGS sequence"/>
</dbReference>
<feature type="transmembrane region" description="Helical" evidence="1">
    <location>
        <begin position="12"/>
        <end position="31"/>
    </location>
</feature>
<gene>
    <name evidence="2" type="ORF">HGRIS_000329</name>
</gene>
<accession>A0ABR3JSL2</accession>
<dbReference type="PANTHER" id="PTHR40465:SF1">
    <property type="entry name" value="DUF6534 DOMAIN-CONTAINING PROTEIN"/>
    <property type="match status" value="1"/>
</dbReference>
<organism evidence="2 3">
    <name type="scientific">Hohenbuehelia grisea</name>
    <dbReference type="NCBI Taxonomy" id="104357"/>
    <lineage>
        <taxon>Eukaryota</taxon>
        <taxon>Fungi</taxon>
        <taxon>Dikarya</taxon>
        <taxon>Basidiomycota</taxon>
        <taxon>Agaricomycotina</taxon>
        <taxon>Agaricomycetes</taxon>
        <taxon>Agaricomycetidae</taxon>
        <taxon>Agaricales</taxon>
        <taxon>Pleurotineae</taxon>
        <taxon>Pleurotaceae</taxon>
        <taxon>Hohenbuehelia</taxon>
    </lineage>
</organism>